<evidence type="ECO:0000313" key="9">
    <source>
        <dbReference type="Proteomes" id="UP001162891"/>
    </source>
</evidence>
<gene>
    <name evidence="8" type="primary">ppcD_2</name>
    <name evidence="8" type="ORF">AMOR_55640</name>
</gene>
<evidence type="ECO:0000256" key="4">
    <source>
        <dbReference type="ARBA" id="ARBA00022982"/>
    </source>
</evidence>
<evidence type="ECO:0000256" key="5">
    <source>
        <dbReference type="ARBA" id="ARBA00023004"/>
    </source>
</evidence>
<evidence type="ECO:0000259" key="7">
    <source>
        <dbReference type="Pfam" id="PF02085"/>
    </source>
</evidence>
<keyword evidence="5" id="KW-0408">Iron</keyword>
<keyword evidence="2" id="KW-0349">Heme</keyword>
<feature type="chain" id="PRO_5045825656" evidence="6">
    <location>
        <begin position="21"/>
        <end position="93"/>
    </location>
</feature>
<evidence type="ECO:0000256" key="6">
    <source>
        <dbReference type="SAM" id="SignalP"/>
    </source>
</evidence>
<dbReference type="Gene3D" id="3.90.10.10">
    <property type="entry name" value="Cytochrome C3"/>
    <property type="match status" value="1"/>
</dbReference>
<protein>
    <submittedName>
        <fullName evidence="8">Cytochrome c</fullName>
    </submittedName>
</protein>
<dbReference type="Proteomes" id="UP001162891">
    <property type="component" value="Chromosome"/>
</dbReference>
<keyword evidence="6" id="KW-0732">Signal</keyword>
<dbReference type="InterPro" id="IPR002322">
    <property type="entry name" value="Cyt_c_III"/>
</dbReference>
<feature type="signal peptide" evidence="6">
    <location>
        <begin position="1"/>
        <end position="20"/>
    </location>
</feature>
<dbReference type="InterPro" id="IPR020942">
    <property type="entry name" value="Cyt_c_III_dom"/>
</dbReference>
<keyword evidence="4" id="KW-0249">Electron transport</keyword>
<keyword evidence="3" id="KW-0479">Metal-binding</keyword>
<reference evidence="9" key="1">
    <citation type="journal article" date="2022" name="Int. J. Syst. Evol. Microbiol.">
        <title>Anaeromyxobacter oryzae sp. nov., Anaeromyxobacter diazotrophicus sp. nov. and Anaeromyxobacter paludicola sp. nov., isolated from paddy soils.</title>
        <authorList>
            <person name="Itoh H."/>
            <person name="Xu Z."/>
            <person name="Mise K."/>
            <person name="Masuda Y."/>
            <person name="Ushijima N."/>
            <person name="Hayakawa C."/>
            <person name="Shiratori Y."/>
            <person name="Senoo K."/>
        </authorList>
    </citation>
    <scope>NUCLEOTIDE SEQUENCE [LARGE SCALE GENOMIC DNA]</scope>
    <source>
        <strain evidence="9">Red232</strain>
    </source>
</reference>
<keyword evidence="1" id="KW-0813">Transport</keyword>
<proteinExistence type="predicted"/>
<evidence type="ECO:0000256" key="1">
    <source>
        <dbReference type="ARBA" id="ARBA00022448"/>
    </source>
</evidence>
<feature type="domain" description="Class III cytochrome C" evidence="7">
    <location>
        <begin position="19"/>
        <end position="61"/>
    </location>
</feature>
<name>A0ABN6N3Z6_9BACT</name>
<accession>A0ABN6N3Z6</accession>
<evidence type="ECO:0000256" key="3">
    <source>
        <dbReference type="ARBA" id="ARBA00022723"/>
    </source>
</evidence>
<keyword evidence="9" id="KW-1185">Reference proteome</keyword>
<evidence type="ECO:0000256" key="2">
    <source>
        <dbReference type="ARBA" id="ARBA00022617"/>
    </source>
</evidence>
<dbReference type="RefSeq" id="WP_248356884.1">
    <property type="nucleotide sequence ID" value="NZ_AP025591.1"/>
</dbReference>
<dbReference type="InterPro" id="IPR036280">
    <property type="entry name" value="Multihaem_cyt_sf"/>
</dbReference>
<dbReference type="SUPFAM" id="SSF48695">
    <property type="entry name" value="Multiheme cytochromes"/>
    <property type="match status" value="1"/>
</dbReference>
<dbReference type="EMBL" id="AP025591">
    <property type="protein sequence ID" value="BDG06568.1"/>
    <property type="molecule type" value="Genomic_DNA"/>
</dbReference>
<evidence type="ECO:0000313" key="8">
    <source>
        <dbReference type="EMBL" id="BDG06568.1"/>
    </source>
</evidence>
<dbReference type="Pfam" id="PF02085">
    <property type="entry name" value="Cytochrom_CIII"/>
    <property type="match status" value="1"/>
</dbReference>
<sequence>MKLVLSFVVAAVLAVGTAMAAEAPAKALTLKAKQGDVTFNHKSHAAQKCEACHPAVPQKVEPIGKDAAHKLCVECHKKEAKGPAKCAECHKKA</sequence>
<organism evidence="8 9">
    <name type="scientific">Anaeromyxobacter oryzae</name>
    <dbReference type="NCBI Taxonomy" id="2918170"/>
    <lineage>
        <taxon>Bacteria</taxon>
        <taxon>Pseudomonadati</taxon>
        <taxon>Myxococcota</taxon>
        <taxon>Myxococcia</taxon>
        <taxon>Myxococcales</taxon>
        <taxon>Cystobacterineae</taxon>
        <taxon>Anaeromyxobacteraceae</taxon>
        <taxon>Anaeromyxobacter</taxon>
    </lineage>
</organism>
<dbReference type="CDD" id="cd08168">
    <property type="entry name" value="Cytochrom_C3"/>
    <property type="match status" value="1"/>
</dbReference>
<dbReference type="PRINTS" id="PR00609">
    <property type="entry name" value="CYTOCHROMEC3"/>
</dbReference>